<dbReference type="Proteomes" id="UP000471633">
    <property type="component" value="Unassembled WGS sequence"/>
</dbReference>
<keyword evidence="1" id="KW-0175">Coiled coil</keyword>
<feature type="region of interest" description="Disordered" evidence="2">
    <location>
        <begin position="1261"/>
        <end position="1298"/>
    </location>
</feature>
<feature type="compositionally biased region" description="Low complexity" evidence="2">
    <location>
        <begin position="1915"/>
        <end position="1928"/>
    </location>
</feature>
<evidence type="ECO:0000259" key="4">
    <source>
        <dbReference type="PROSITE" id="PS50200"/>
    </source>
</evidence>
<dbReference type="InterPro" id="IPR001478">
    <property type="entry name" value="PDZ"/>
</dbReference>
<protein>
    <submittedName>
        <fullName evidence="6">Myeloid lymphoid or mixed-lineage leukemia (Trithorax, )</fullName>
    </submittedName>
</protein>
<feature type="region of interest" description="Disordered" evidence="2">
    <location>
        <begin position="2455"/>
        <end position="2495"/>
    </location>
</feature>
<feature type="compositionally biased region" description="Low complexity" evidence="2">
    <location>
        <begin position="1880"/>
        <end position="1889"/>
    </location>
</feature>
<feature type="compositionally biased region" description="Basic residues" evidence="2">
    <location>
        <begin position="1617"/>
        <end position="1626"/>
    </location>
</feature>
<gene>
    <name evidence="6" type="primary">MLLT4</name>
    <name evidence="6" type="ORF">MS3_00009184</name>
</gene>
<feature type="compositionally biased region" description="Polar residues" evidence="2">
    <location>
        <begin position="1794"/>
        <end position="1826"/>
    </location>
</feature>
<dbReference type="EMBL" id="AMPZ03000007">
    <property type="protein sequence ID" value="KAH9580576.1"/>
    <property type="molecule type" value="Genomic_DNA"/>
</dbReference>
<reference evidence="6" key="2">
    <citation type="journal article" date="2019" name="Gigascience">
        <title>High-quality Schistosoma haematobium genome achieved by single-molecule and long-range sequencing.</title>
        <authorList>
            <person name="Stroehlein A.J."/>
            <person name="Korhonen P.K."/>
            <person name="Chong T.M."/>
            <person name="Lim Y.L."/>
            <person name="Chan K.G."/>
            <person name="Webster B."/>
            <person name="Rollinson D."/>
            <person name="Brindley P.J."/>
            <person name="Gasser R.B."/>
            <person name="Young N.D."/>
        </authorList>
    </citation>
    <scope>NUCLEOTIDE SEQUENCE</scope>
</reference>
<dbReference type="SMART" id="SM01132">
    <property type="entry name" value="DIL"/>
    <property type="match status" value="1"/>
</dbReference>
<dbReference type="PROSITE" id="PS50200">
    <property type="entry name" value="RA"/>
    <property type="match status" value="2"/>
</dbReference>
<feature type="compositionally biased region" description="Basic and acidic residues" evidence="2">
    <location>
        <begin position="1697"/>
        <end position="1706"/>
    </location>
</feature>
<evidence type="ECO:0000259" key="3">
    <source>
        <dbReference type="PROSITE" id="PS50106"/>
    </source>
</evidence>
<feature type="region of interest" description="Disordered" evidence="2">
    <location>
        <begin position="2339"/>
        <end position="2366"/>
    </location>
</feature>
<feature type="compositionally biased region" description="Low complexity" evidence="2">
    <location>
        <begin position="396"/>
        <end position="407"/>
    </location>
</feature>
<dbReference type="PROSITE" id="PS50106">
    <property type="entry name" value="PDZ"/>
    <property type="match status" value="1"/>
</dbReference>
<dbReference type="InterPro" id="IPR000159">
    <property type="entry name" value="RA_dom"/>
</dbReference>
<dbReference type="Pfam" id="PF00788">
    <property type="entry name" value="RA"/>
    <property type="match status" value="2"/>
</dbReference>
<dbReference type="Pfam" id="PF00595">
    <property type="entry name" value="PDZ"/>
    <property type="match status" value="1"/>
</dbReference>
<feature type="domain" description="Dilute" evidence="5">
    <location>
        <begin position="835"/>
        <end position="1109"/>
    </location>
</feature>
<organism evidence="6 7">
    <name type="scientific">Schistosoma haematobium</name>
    <name type="common">Blood fluke</name>
    <dbReference type="NCBI Taxonomy" id="6185"/>
    <lineage>
        <taxon>Eukaryota</taxon>
        <taxon>Metazoa</taxon>
        <taxon>Spiralia</taxon>
        <taxon>Lophotrochozoa</taxon>
        <taxon>Platyhelminthes</taxon>
        <taxon>Trematoda</taxon>
        <taxon>Digenea</taxon>
        <taxon>Strigeidida</taxon>
        <taxon>Schistosomatoidea</taxon>
        <taxon>Schistosomatidae</taxon>
        <taxon>Schistosoma</taxon>
    </lineage>
</organism>
<dbReference type="RefSeq" id="XP_012794540.2">
    <property type="nucleotide sequence ID" value="XM_012939086.2"/>
</dbReference>
<evidence type="ECO:0000313" key="7">
    <source>
        <dbReference type="Proteomes" id="UP000471633"/>
    </source>
</evidence>
<reference evidence="6" key="3">
    <citation type="submission" date="2021-06" db="EMBL/GenBank/DDBJ databases">
        <title>Chromosome-level genome assembly for S. haematobium.</title>
        <authorList>
            <person name="Stroehlein A.J."/>
        </authorList>
    </citation>
    <scope>NUCLEOTIDE SEQUENCE</scope>
</reference>
<dbReference type="InterPro" id="IPR029071">
    <property type="entry name" value="Ubiquitin-like_domsf"/>
</dbReference>
<feature type="region of interest" description="Disordered" evidence="2">
    <location>
        <begin position="395"/>
        <end position="419"/>
    </location>
</feature>
<feature type="compositionally biased region" description="Polar residues" evidence="2">
    <location>
        <begin position="2455"/>
        <end position="2471"/>
    </location>
</feature>
<feature type="region of interest" description="Disordered" evidence="2">
    <location>
        <begin position="1602"/>
        <end position="1665"/>
    </location>
</feature>
<dbReference type="PANTHER" id="PTHR10398">
    <property type="entry name" value="AFADIN"/>
    <property type="match status" value="1"/>
</dbReference>
<dbReference type="GeneID" id="24590638"/>
<evidence type="ECO:0000256" key="1">
    <source>
        <dbReference type="SAM" id="Coils"/>
    </source>
</evidence>
<feature type="region of interest" description="Disordered" evidence="2">
    <location>
        <begin position="2664"/>
        <end position="2691"/>
    </location>
</feature>
<dbReference type="SUPFAM" id="SSF50156">
    <property type="entry name" value="PDZ domain-like"/>
    <property type="match status" value="1"/>
</dbReference>
<feature type="domain" description="Ras-associating" evidence="4">
    <location>
        <begin position="251"/>
        <end position="370"/>
    </location>
</feature>
<feature type="compositionally biased region" description="Polar residues" evidence="2">
    <location>
        <begin position="706"/>
        <end position="716"/>
    </location>
</feature>
<feature type="compositionally biased region" description="Basic and acidic residues" evidence="2">
    <location>
        <begin position="1562"/>
        <end position="1574"/>
    </location>
</feature>
<dbReference type="GO" id="GO:0007165">
    <property type="term" value="P:signal transduction"/>
    <property type="evidence" value="ECO:0007669"/>
    <property type="project" value="InterPro"/>
</dbReference>
<evidence type="ECO:0000313" key="6">
    <source>
        <dbReference type="EMBL" id="KAH9580576.1"/>
    </source>
</evidence>
<feature type="region of interest" description="Disordered" evidence="2">
    <location>
        <begin position="1880"/>
        <end position="1972"/>
    </location>
</feature>
<feature type="compositionally biased region" description="Polar residues" evidence="2">
    <location>
        <begin position="2241"/>
        <end position="2250"/>
    </location>
</feature>
<dbReference type="CTD" id="24590638"/>
<dbReference type="InterPro" id="IPR028842">
    <property type="entry name" value="Afadin"/>
</dbReference>
<feature type="region of interest" description="Disordered" evidence="2">
    <location>
        <begin position="2415"/>
        <end position="2436"/>
    </location>
</feature>
<feature type="compositionally biased region" description="Polar residues" evidence="2">
    <location>
        <begin position="1607"/>
        <end position="1616"/>
    </location>
</feature>
<dbReference type="KEGG" id="shx:MS3_00009184"/>
<dbReference type="GO" id="GO:0005911">
    <property type="term" value="C:cell-cell junction"/>
    <property type="evidence" value="ECO:0007669"/>
    <property type="project" value="InterPro"/>
</dbReference>
<accession>A0A922LEC5</accession>
<feature type="domain" description="PDZ" evidence="3">
    <location>
        <begin position="1357"/>
        <end position="1427"/>
    </location>
</feature>
<feature type="compositionally biased region" description="Basic and acidic residues" evidence="2">
    <location>
        <begin position="2669"/>
        <end position="2683"/>
    </location>
</feature>
<feature type="compositionally biased region" description="Polar residues" evidence="2">
    <location>
        <begin position="134"/>
        <end position="157"/>
    </location>
</feature>
<feature type="compositionally biased region" description="Polar residues" evidence="2">
    <location>
        <begin position="1512"/>
        <end position="1522"/>
    </location>
</feature>
<feature type="compositionally biased region" description="Basic and acidic residues" evidence="2">
    <location>
        <begin position="1890"/>
        <end position="1905"/>
    </location>
</feature>
<dbReference type="SMART" id="SM00228">
    <property type="entry name" value="PDZ"/>
    <property type="match status" value="1"/>
</dbReference>
<dbReference type="InterPro" id="IPR036034">
    <property type="entry name" value="PDZ_sf"/>
</dbReference>
<feature type="region of interest" description="Disordered" evidence="2">
    <location>
        <begin position="1794"/>
        <end position="1868"/>
    </location>
</feature>
<dbReference type="PROSITE" id="PS51126">
    <property type="entry name" value="DILUTE"/>
    <property type="match status" value="1"/>
</dbReference>
<proteinExistence type="predicted"/>
<feature type="region of interest" description="Disordered" evidence="2">
    <location>
        <begin position="2234"/>
        <end position="2263"/>
    </location>
</feature>
<feature type="region of interest" description="Disordered" evidence="2">
    <location>
        <begin position="1681"/>
        <end position="1734"/>
    </location>
</feature>
<feature type="compositionally biased region" description="Low complexity" evidence="2">
    <location>
        <begin position="2346"/>
        <end position="2361"/>
    </location>
</feature>
<feature type="region of interest" description="Disordered" evidence="2">
    <location>
        <begin position="1752"/>
        <end position="1781"/>
    </location>
</feature>
<feature type="region of interest" description="Disordered" evidence="2">
    <location>
        <begin position="2578"/>
        <end position="2649"/>
    </location>
</feature>
<name>A0A922LEC5_SCHHA</name>
<feature type="domain" description="Ras-associating" evidence="4">
    <location>
        <begin position="37"/>
        <end position="131"/>
    </location>
</feature>
<sequence>MGLNNYEQKDLLRRIKEWNATRLDLFKISEPNKRNEFNGVVRFFFRGDDGKYQSKCIRITNTDTARYLVNILVEKFHPDLRMLTAGRYAIYEYHANNGERRLGADEAPLLVQLNWTAENQEGRFILRDESKPQTITRPDSNYQNGSATIITTSTTHGLKQRKNSKNLLTTENNTDDKQTRGFVRRWSSGSRKKQRKSSKNRSDLIDDELEQVPDTTFTRTLSNPDEVLRRRRQQRIHNRNQCMDITDGIKRGSLVKIYGSSLNPTIPYILLPISTNDTAEQIVLWTLEKYNLVNHVDSRDYCLVMVNLPLRGGAGIGGSNHSGMNGVERLPQGIDKEITLHDKDCVLKFREMIRSNSGVSNIIQIRHRYVVGKDGKRPPLTSPAYPHAPIQQAPISLHSNSSSSSSSFHNHKDGKQLRQSQQLTDMPYLVQVNGDLDHSIHPKGFTIDLTDLFTRAYTLPIKLGTVGSMVGSYPNVLINKTEHPDIRPVHCTFCVVLTTNQITTTNSTVNTNDNTNNNTSNTTQKWKLPKSVSTPDLENFANYSLLLTPSLDGFTKPPGPALVRVNGTRVTGPILVSNNAILQLGKTLYLKYIQPMQTKSLNSLTNANNKMQIKTENANKIQQTITRLPSSLSLSNRLAEKQIDLMNEKNQNDDVMKLKKDSQFTGGTLSKTQTLKTSSSNLNLSTKNQEINGFNIDGSKMPSHKLPNTTVTSSSLSKSDQLPLSIELEHTNELPSDTLMDQYINLIDRILICTQSDLNNTQKLSHEDPVKSRSFYLSLAYALYLTYRSFIKKLNTTSQCQLTEREHCISHLTNYMANRIYESVPNFNRNSNSNPSLLIKPLTYWLGNSSELLHFFKNDIDLCSNRSRTSRHQNDQSGSLIQSMICRDALHLLAETVDHCFYYLRSIMCSILQPWLSCLTYPGDLDLQDDVLLDDKPIDPSETWNKHKEPISMQIILRNFTYLMQQLRKSRVNPALTFQLYSQLFHLIGAYIFNTVLIDTEAKPRNVLNDGNLWLTRLGASRLNRRLDRVKRWAHRQGLELAVECRLQRCTQACQLIMANRTNLDEFYQHCISLISLNSIQLEWLLAHLSDPPPVPDEWIDLIVTGAKEVNDRAYADEIEHYNINTGQSDHTLSELQLNELKELPIPLLLPADGYVSDAVLSGIPDGLLDFLHPLIKTGLIKVRKHSIVNGQLENRPWTNCMRLSMHETEHDNHNQHSILKVTQNQIHKNRNNNDSNQQVLQQNYDQKLKQNKLDINHLQNNQNLTNSNSSLNSTTATTTTTTDSVDSSGSHLKEFSTQTVRYQPNKSLNGTLQKSIKKSIPIHKDIRTHISLPDLSYANFEQLAKEANVPIKSITQIFLKKINNSLGLSIVAAKAEGHRLYGIYIKDIVPNGAADQDGRLKTGDQILIIGNTNLIGCAQSDAVAKISKQNKSDDGIQMIIAKKAAHYHKIVELIKPKTIINSTSNNHINHDNRYIQSTELSLIPSENKHRIHDLLHLNQSQPDLRIHTQQDHNTVNNLSRNTTDKKATRNHSSSHRHHHYTQQQTDIDKPDNTYTSRHNQHRIDKSKQLDKSKQKIGSLSRSTPSLNLAQVGMDDDMVELDDNENYTDNNPVSNHSPKRSRRNRTRIAEKNDRPQSVGARSSSQINQQHLLSNSSSFSTTSSESDIIVNEPEEGIGQYRNHESSFRNSYLPTRQQQSEDYRRTESPIKSSKQKNKSHKPNSPLISSHHMSENSHSQLNILKNVCIDNEDNTDNVHEKYSPANSIKYPPLPHQQNHHQDERPRPIVESISNDLSSLESVTSQQTVCSLNESQPITDSYDNMQNKTNSNEHRRIRHQPPPPPPQSNPSLNHEATKTDLILNKKDGKPAWRETDLDHVTMKNYQDNNNHENNNQDKNDDWNQHKSTENRNITSVKYESSSEISKNNSSASQKFDKTNYDPSSTDHLAYIPYSTETTQSSMHKNKATEEDNPMNSLLNISPHNLGQSTLHSVNQASVGCQQNNSSTKSLPYEDEPDSEALKPPSHAVVSTNRWTEEPSIMMRGLVEQTDLPVVHINPQRGRISTKPYHPNEINQLKMENTNNTIQPSKSIVHDRIPQYTSDYRKYDLPGNLTSVQKSASYISTSSYPNQSSGIQFSDSDKFNSVSSQSNRLNMEVHNTLPTYPRPITTSYVPSPPPIPTAEYPQYHPPERLEPVHWSTYKHCSSTNESHLSPISTNPIDVQSSTINSSLKPLDRIIHRPDSDDNYPSSLSKYSNKPAAFRSSSPTGSAASRVIAIQSEIAELEAQQRVDNRLDLSSTLDRLHVELQFQKRLAERESNCKIAVNNNNNNISTSNNSIVKETKNYNIPEKSSTLESSQSRSSMSMSNTNYPNEQDWVQKRNQAEQELLETQNQKLSQLEQEHRAMLIRQELRAKERSHWFEHKHQVQSPSSSSSLPRNAETVDDDVKSWNYQNLSQVPLRQSSEDNISQISTSQNRYGRPRFDNNNNNNNNTEISKPTSYSLQHPIQSRLGPQIIESELNRLQIVSGTTGSSVESIRVKKSVSFDKNLETISVYSPPTTPHGSFIDHGTIHKSQIPSITLTSGPKYSLNSSSINSSYKKSLSPPVGFEIDDKTNGKNHQSNKTNLNHSVPRSSSQGKLATNNTPPTITVKPPPNAELLPFKEKMRLFAQQIGEDPPKERIKASSRQRELQSVNNLH</sequence>
<feature type="compositionally biased region" description="Polar residues" evidence="2">
    <location>
        <begin position="1995"/>
        <end position="2005"/>
    </location>
</feature>
<feature type="region of interest" description="Disordered" evidence="2">
    <location>
        <begin position="134"/>
        <end position="207"/>
    </location>
</feature>
<dbReference type="Pfam" id="PF01843">
    <property type="entry name" value="DIL"/>
    <property type="match status" value="1"/>
</dbReference>
<reference evidence="6" key="4">
    <citation type="journal article" date="2022" name="PLoS Pathog.">
        <title>Chromosome-level genome of Schistosoma haematobium underpins genome-wide explorations of molecular variation.</title>
        <authorList>
            <person name="Stroehlein A.J."/>
            <person name="Korhonen P.K."/>
            <person name="Lee V.V."/>
            <person name="Ralph S.A."/>
            <person name="Mentink-Kane M."/>
            <person name="You H."/>
            <person name="McManus D.P."/>
            <person name="Tchuente L.T."/>
            <person name="Stothard J.R."/>
            <person name="Kaur P."/>
            <person name="Dudchenko O."/>
            <person name="Aiden E.L."/>
            <person name="Yang B."/>
            <person name="Yang H."/>
            <person name="Emery A.M."/>
            <person name="Webster B.L."/>
            <person name="Brindley P.J."/>
            <person name="Rollinson D."/>
            <person name="Chang B.C.H."/>
            <person name="Gasser R.B."/>
            <person name="Young N.D."/>
        </authorList>
    </citation>
    <scope>NUCLEOTIDE SEQUENCE</scope>
</reference>
<dbReference type="InterPro" id="IPR002710">
    <property type="entry name" value="Dilute_dom"/>
</dbReference>
<feature type="region of interest" description="Disordered" evidence="2">
    <location>
        <begin position="1507"/>
        <end position="1588"/>
    </location>
</feature>
<dbReference type="Gene3D" id="3.10.20.90">
    <property type="entry name" value="Phosphatidylinositol 3-kinase Catalytic Subunit, Chain A, domain 1"/>
    <property type="match status" value="2"/>
</dbReference>
<feature type="compositionally biased region" description="Low complexity" evidence="2">
    <location>
        <begin position="1642"/>
        <end position="1665"/>
    </location>
</feature>
<feature type="compositionally biased region" description="Polar residues" evidence="2">
    <location>
        <begin position="1686"/>
        <end position="1696"/>
    </location>
</feature>
<feature type="compositionally biased region" description="Basic residues" evidence="2">
    <location>
        <begin position="190"/>
        <end position="199"/>
    </location>
</feature>
<feature type="region of interest" description="Disordered" evidence="2">
    <location>
        <begin position="697"/>
        <end position="716"/>
    </location>
</feature>
<feature type="compositionally biased region" description="Polar residues" evidence="2">
    <location>
        <begin position="1578"/>
        <end position="1588"/>
    </location>
</feature>
<feature type="compositionally biased region" description="Basic and acidic residues" evidence="2">
    <location>
        <begin position="1851"/>
        <end position="1868"/>
    </location>
</feature>
<feature type="coiled-coil region" evidence="1">
    <location>
        <begin position="2368"/>
        <end position="2403"/>
    </location>
</feature>
<feature type="compositionally biased region" description="Basic residues" evidence="2">
    <location>
        <begin position="1529"/>
        <end position="1541"/>
    </location>
</feature>
<dbReference type="SUPFAM" id="SSF54236">
    <property type="entry name" value="Ubiquitin-like"/>
    <property type="match status" value="2"/>
</dbReference>
<feature type="region of interest" description="Disordered" evidence="2">
    <location>
        <begin position="1995"/>
        <end position="2025"/>
    </location>
</feature>
<reference evidence="6" key="1">
    <citation type="journal article" date="2012" name="Nat. Genet.">
        <title>Whole-genome sequence of Schistosoma haematobium.</title>
        <authorList>
            <person name="Young N.D."/>
            <person name="Jex A.R."/>
            <person name="Li B."/>
            <person name="Liu S."/>
            <person name="Yang L."/>
            <person name="Xiong Z."/>
            <person name="Li Y."/>
            <person name="Cantacessi C."/>
            <person name="Hall R.S."/>
            <person name="Xu X."/>
            <person name="Chen F."/>
            <person name="Wu X."/>
            <person name="Zerlotini A."/>
            <person name="Oliveira G."/>
            <person name="Hofmann A."/>
            <person name="Zhang G."/>
            <person name="Fang X."/>
            <person name="Kang Y."/>
            <person name="Campbell B.E."/>
            <person name="Loukas A."/>
            <person name="Ranganathan S."/>
            <person name="Rollinson D."/>
            <person name="Rinaldi G."/>
            <person name="Brindley P.J."/>
            <person name="Yang H."/>
            <person name="Wang J."/>
            <person name="Wang J."/>
            <person name="Gasser R.B."/>
        </authorList>
    </citation>
    <scope>NUCLEOTIDE SEQUENCE</scope>
</reference>
<evidence type="ECO:0000259" key="5">
    <source>
        <dbReference type="PROSITE" id="PS51126"/>
    </source>
</evidence>
<evidence type="ECO:0000256" key="2">
    <source>
        <dbReference type="SAM" id="MobiDB-lite"/>
    </source>
</evidence>
<feature type="compositionally biased region" description="Low complexity" evidence="2">
    <location>
        <begin position="2581"/>
        <end position="2597"/>
    </location>
</feature>
<comment type="caution">
    <text evidence="6">The sequence shown here is derived from an EMBL/GenBank/DDBJ whole genome shotgun (WGS) entry which is preliminary data.</text>
</comment>
<dbReference type="PANTHER" id="PTHR10398:SF2">
    <property type="entry name" value="AFADIN"/>
    <property type="match status" value="1"/>
</dbReference>
<feature type="compositionally biased region" description="Polar residues" evidence="2">
    <location>
        <begin position="2611"/>
        <end position="2641"/>
    </location>
</feature>
<dbReference type="SMART" id="SM00314">
    <property type="entry name" value="RA"/>
    <property type="match status" value="2"/>
</dbReference>
<dbReference type="Gene3D" id="2.30.42.10">
    <property type="match status" value="1"/>
</dbReference>
<feature type="compositionally biased region" description="Low complexity" evidence="2">
    <location>
        <begin position="1261"/>
        <end position="1289"/>
    </location>
</feature>
<keyword evidence="7" id="KW-1185">Reference proteome</keyword>